<gene>
    <name evidence="1" type="ORF">CJ030_MR1G015678</name>
</gene>
<dbReference type="Proteomes" id="UP000516437">
    <property type="component" value="Chromosome 1"/>
</dbReference>
<dbReference type="PANTHER" id="PTHR24177">
    <property type="entry name" value="CASKIN"/>
    <property type="match status" value="1"/>
</dbReference>
<name>A0A6A1WJC5_9ROSI</name>
<sequence length="172" mass="19800">MSNGHVLKFGAERSYDNNIATIRAIKNGILEFVDMCLWLINDPSFSWITDEKSRNVLFLAVLHRQHEIFNRISRDDGLKEDLACQKDDDGNTLLHMAGMPPDFTKLNRIPGAALQMQRELQWFKEVQKIVPAKVKEATNKDGLTAHEFFTKNHMSLLKEGSNGQRTRYQLVR</sequence>
<keyword evidence="2" id="KW-1185">Reference proteome</keyword>
<organism evidence="1 2">
    <name type="scientific">Morella rubra</name>
    <name type="common">Chinese bayberry</name>
    <dbReference type="NCBI Taxonomy" id="262757"/>
    <lineage>
        <taxon>Eukaryota</taxon>
        <taxon>Viridiplantae</taxon>
        <taxon>Streptophyta</taxon>
        <taxon>Embryophyta</taxon>
        <taxon>Tracheophyta</taxon>
        <taxon>Spermatophyta</taxon>
        <taxon>Magnoliopsida</taxon>
        <taxon>eudicotyledons</taxon>
        <taxon>Gunneridae</taxon>
        <taxon>Pentapetalae</taxon>
        <taxon>rosids</taxon>
        <taxon>fabids</taxon>
        <taxon>Fagales</taxon>
        <taxon>Myricaceae</taxon>
        <taxon>Morella</taxon>
    </lineage>
</organism>
<evidence type="ECO:0000313" key="1">
    <source>
        <dbReference type="EMBL" id="KAB1225382.1"/>
    </source>
</evidence>
<reference evidence="1 2" key="1">
    <citation type="journal article" date="2019" name="Plant Biotechnol. J.">
        <title>The red bayberry genome and genetic basis of sex determination.</title>
        <authorList>
            <person name="Jia H.M."/>
            <person name="Jia H.J."/>
            <person name="Cai Q.L."/>
            <person name="Wang Y."/>
            <person name="Zhao H.B."/>
            <person name="Yang W.F."/>
            <person name="Wang G.Y."/>
            <person name="Li Y.H."/>
            <person name="Zhan D.L."/>
            <person name="Shen Y.T."/>
            <person name="Niu Q.F."/>
            <person name="Chang L."/>
            <person name="Qiu J."/>
            <person name="Zhao L."/>
            <person name="Xie H.B."/>
            <person name="Fu W.Y."/>
            <person name="Jin J."/>
            <person name="Li X.W."/>
            <person name="Jiao Y."/>
            <person name="Zhou C.C."/>
            <person name="Tu T."/>
            <person name="Chai C.Y."/>
            <person name="Gao J.L."/>
            <person name="Fan L.J."/>
            <person name="van de Weg E."/>
            <person name="Wang J.Y."/>
            <person name="Gao Z.S."/>
        </authorList>
    </citation>
    <scope>NUCLEOTIDE SEQUENCE [LARGE SCALE GENOMIC DNA]</scope>
    <source>
        <tissue evidence="1">Leaves</tissue>
    </source>
</reference>
<dbReference type="AlphaFoldDB" id="A0A6A1WJC5"/>
<protein>
    <submittedName>
        <fullName evidence="1">Uncharacterized protein</fullName>
    </submittedName>
</protein>
<dbReference type="EMBL" id="RXIC02000019">
    <property type="protein sequence ID" value="KAB1225382.1"/>
    <property type="molecule type" value="Genomic_DNA"/>
</dbReference>
<proteinExistence type="predicted"/>
<dbReference type="Gene3D" id="1.25.40.20">
    <property type="entry name" value="Ankyrin repeat-containing domain"/>
    <property type="match status" value="1"/>
</dbReference>
<dbReference type="PANTHER" id="PTHR24177:SF329">
    <property type="entry name" value="ANKYRIN REPEAT PROTEIN"/>
    <property type="match status" value="1"/>
</dbReference>
<evidence type="ECO:0000313" key="2">
    <source>
        <dbReference type="Proteomes" id="UP000516437"/>
    </source>
</evidence>
<dbReference type="GO" id="GO:0016020">
    <property type="term" value="C:membrane"/>
    <property type="evidence" value="ECO:0007669"/>
    <property type="project" value="TreeGrafter"/>
</dbReference>
<accession>A0A6A1WJC5</accession>
<dbReference type="InterPro" id="IPR036770">
    <property type="entry name" value="Ankyrin_rpt-contain_sf"/>
</dbReference>
<comment type="caution">
    <text evidence="1">The sequence shown here is derived from an EMBL/GenBank/DDBJ whole genome shotgun (WGS) entry which is preliminary data.</text>
</comment>
<dbReference type="OrthoDB" id="1652385at2759"/>